<keyword evidence="4 6" id="KW-1133">Transmembrane helix</keyword>
<keyword evidence="3 6" id="KW-0812">Transmembrane</keyword>
<name>A0A1H5W5I7_9BACT</name>
<feature type="transmembrane region" description="Helical" evidence="6">
    <location>
        <begin position="317"/>
        <end position="336"/>
    </location>
</feature>
<dbReference type="Pfam" id="PF12698">
    <property type="entry name" value="ABC2_membrane_3"/>
    <property type="match status" value="1"/>
</dbReference>
<feature type="transmembrane region" description="Helical" evidence="6">
    <location>
        <begin position="186"/>
        <end position="208"/>
    </location>
</feature>
<dbReference type="Proteomes" id="UP000236728">
    <property type="component" value="Unassembled WGS sequence"/>
</dbReference>
<keyword evidence="2" id="KW-1003">Cell membrane</keyword>
<feature type="transmembrane region" description="Helical" evidence="6">
    <location>
        <begin position="283"/>
        <end position="305"/>
    </location>
</feature>
<reference evidence="8 9" key="1">
    <citation type="submission" date="2016-10" db="EMBL/GenBank/DDBJ databases">
        <authorList>
            <person name="de Groot N.N."/>
        </authorList>
    </citation>
    <scope>NUCLEOTIDE SEQUENCE [LARGE SCALE GENOMIC DNA]</scope>
    <source>
        <strain evidence="8 9">DSM 22489</strain>
    </source>
</reference>
<dbReference type="InterPro" id="IPR013525">
    <property type="entry name" value="ABC2_TM"/>
</dbReference>
<evidence type="ECO:0000256" key="1">
    <source>
        <dbReference type="ARBA" id="ARBA00004651"/>
    </source>
</evidence>
<organism evidence="8 9">
    <name type="scientific">Bryocella elongata</name>
    <dbReference type="NCBI Taxonomy" id="863522"/>
    <lineage>
        <taxon>Bacteria</taxon>
        <taxon>Pseudomonadati</taxon>
        <taxon>Acidobacteriota</taxon>
        <taxon>Terriglobia</taxon>
        <taxon>Terriglobales</taxon>
        <taxon>Acidobacteriaceae</taxon>
        <taxon>Bryocella</taxon>
    </lineage>
</organism>
<dbReference type="AlphaFoldDB" id="A0A1H5W5I7"/>
<dbReference type="PANTHER" id="PTHR30294">
    <property type="entry name" value="MEMBRANE COMPONENT OF ABC TRANSPORTER YHHJ-RELATED"/>
    <property type="match status" value="1"/>
</dbReference>
<dbReference type="GO" id="GO:0140359">
    <property type="term" value="F:ABC-type transporter activity"/>
    <property type="evidence" value="ECO:0007669"/>
    <property type="project" value="InterPro"/>
</dbReference>
<dbReference type="EMBL" id="FNVA01000002">
    <property type="protein sequence ID" value="SEF94779.1"/>
    <property type="molecule type" value="Genomic_DNA"/>
</dbReference>
<evidence type="ECO:0000313" key="8">
    <source>
        <dbReference type="EMBL" id="SEF94779.1"/>
    </source>
</evidence>
<evidence type="ECO:0000256" key="4">
    <source>
        <dbReference type="ARBA" id="ARBA00022989"/>
    </source>
</evidence>
<accession>A0A1H5W5I7</accession>
<dbReference type="PANTHER" id="PTHR30294:SF29">
    <property type="entry name" value="MULTIDRUG ABC TRANSPORTER PERMEASE YBHS-RELATED"/>
    <property type="match status" value="1"/>
</dbReference>
<comment type="subcellular location">
    <subcellularLocation>
        <location evidence="1">Cell membrane</location>
        <topology evidence="1">Multi-pass membrane protein</topology>
    </subcellularLocation>
</comment>
<keyword evidence="9" id="KW-1185">Reference proteome</keyword>
<dbReference type="InterPro" id="IPR051449">
    <property type="entry name" value="ABC-2_transporter_component"/>
</dbReference>
<feature type="domain" description="ABC-2 type transporter transmembrane" evidence="7">
    <location>
        <begin position="27"/>
        <end position="390"/>
    </location>
</feature>
<sequence length="417" mass="45516">MPTTGVRSMHNVLLIARREYFERVRTKGFLLATVLIPLVMGTLIFGSMLLMVTSKTQSHVAIVTTNNSLGTEMKQQLEGGQQAQMKVDLLAPSDAVRSQLEAQLHAKDSTLAGYLWVTPGETPEARPNVAYSARSAGDIATANALQDALRAVLMRERLTAHGLTTGDIDQLTAPVKIDTSASGDSGAAFLAAYMLFFLMYMVIMLYGMNTARSIIDEKTSRIFEVLLATIQPEQLLAGKILGVGAVGLTQISVWMLAAFAFAGSGLAPGMMSHGHPLISLAQIGFFILYFLFGFLIYSSIAAALGAMTNSEQELQQLNMFLVIPLVFCMVMIFPIMRAPDSTLARVASLIPFCSPLLMNFRISLTHVPAWEIWLSIGLMTATIAAILSFSARVYRVGILMYGKKPSLPEIVRWMRYS</sequence>
<evidence type="ECO:0000256" key="5">
    <source>
        <dbReference type="ARBA" id="ARBA00023136"/>
    </source>
</evidence>
<keyword evidence="5 6" id="KW-0472">Membrane</keyword>
<feature type="transmembrane region" description="Helical" evidence="6">
    <location>
        <begin position="28"/>
        <end position="52"/>
    </location>
</feature>
<gene>
    <name evidence="8" type="ORF">SAMN05421819_1448</name>
</gene>
<dbReference type="GO" id="GO:0005886">
    <property type="term" value="C:plasma membrane"/>
    <property type="evidence" value="ECO:0007669"/>
    <property type="project" value="UniProtKB-SubCell"/>
</dbReference>
<evidence type="ECO:0000259" key="7">
    <source>
        <dbReference type="Pfam" id="PF12698"/>
    </source>
</evidence>
<proteinExistence type="predicted"/>
<evidence type="ECO:0000256" key="6">
    <source>
        <dbReference type="SAM" id="Phobius"/>
    </source>
</evidence>
<feature type="transmembrane region" description="Helical" evidence="6">
    <location>
        <begin position="240"/>
        <end position="263"/>
    </location>
</feature>
<evidence type="ECO:0000256" key="2">
    <source>
        <dbReference type="ARBA" id="ARBA00022475"/>
    </source>
</evidence>
<evidence type="ECO:0000313" key="9">
    <source>
        <dbReference type="Proteomes" id="UP000236728"/>
    </source>
</evidence>
<protein>
    <submittedName>
        <fullName evidence="8">ABC-2 type transport system permease protein</fullName>
    </submittedName>
</protein>
<feature type="transmembrane region" description="Helical" evidence="6">
    <location>
        <begin position="372"/>
        <end position="394"/>
    </location>
</feature>
<evidence type="ECO:0000256" key="3">
    <source>
        <dbReference type="ARBA" id="ARBA00022692"/>
    </source>
</evidence>